<evidence type="ECO:0000313" key="4">
    <source>
        <dbReference type="EMBL" id="CAL1147996.1"/>
    </source>
</evidence>
<name>A0A9P1DK07_9DINO</name>
<dbReference type="EMBL" id="CAMXCT030005155">
    <property type="protein sequence ID" value="CAL4798884.1"/>
    <property type="molecule type" value="Genomic_DNA"/>
</dbReference>
<evidence type="ECO:0000313" key="5">
    <source>
        <dbReference type="EMBL" id="CAL4781933.1"/>
    </source>
</evidence>
<evidence type="ECO:0000313" key="3">
    <source>
        <dbReference type="EMBL" id="CAI4011572.1"/>
    </source>
</evidence>
<accession>A0A9P1DK07</accession>
<reference evidence="4" key="2">
    <citation type="submission" date="2024-04" db="EMBL/GenBank/DDBJ databases">
        <authorList>
            <person name="Chen Y."/>
            <person name="Shah S."/>
            <person name="Dougan E. K."/>
            <person name="Thang M."/>
            <person name="Chan C."/>
        </authorList>
    </citation>
    <scope>NUCLEOTIDE SEQUENCE [LARGE SCALE GENOMIC DNA]</scope>
</reference>
<comment type="caution">
    <text evidence="3">The sequence shown here is derived from an EMBL/GenBank/DDBJ whole genome shotgun (WGS) entry which is preliminary data.</text>
</comment>
<evidence type="ECO:0000313" key="2">
    <source>
        <dbReference type="EMBL" id="CAI3994621.1"/>
    </source>
</evidence>
<protein>
    <submittedName>
        <fullName evidence="5">Retrotransposon gag domain-containing protein</fullName>
    </submittedName>
</protein>
<dbReference type="EMBL" id="CAMXCT020001976">
    <property type="protein sequence ID" value="CAL1147996.1"/>
    <property type="molecule type" value="Genomic_DNA"/>
</dbReference>
<dbReference type="EMBL" id="CAMXCT010005155">
    <property type="protein sequence ID" value="CAI4011572.1"/>
    <property type="molecule type" value="Genomic_DNA"/>
</dbReference>
<dbReference type="Proteomes" id="UP001152797">
    <property type="component" value="Unassembled WGS sequence"/>
</dbReference>
<dbReference type="OrthoDB" id="410715at2759"/>
<dbReference type="EMBL" id="CAMXCT020005155">
    <property type="protein sequence ID" value="CAL1164947.1"/>
    <property type="molecule type" value="Genomic_DNA"/>
</dbReference>
<dbReference type="AlphaFoldDB" id="A0A9P1DK07"/>
<evidence type="ECO:0000313" key="6">
    <source>
        <dbReference type="Proteomes" id="UP001152797"/>
    </source>
</evidence>
<gene>
    <name evidence="2" type="ORF">C1SCF055_LOCUS21256</name>
    <name evidence="3" type="ORF">C1SCF055_LOCUS36722</name>
</gene>
<evidence type="ECO:0000256" key="1">
    <source>
        <dbReference type="SAM" id="MobiDB-lite"/>
    </source>
</evidence>
<sequence>MPMSLRTRRQRRMTRATCRKVKMRCSLKATRRPRRLTFQNAKSKYQALLKSRGTATNQTSKEDRIKQAKARSYCSACKRRGHWHRDPECPLYKGNKGPAQPAQVSHVCEVFHAGRVENAEIVAITDSACSRSVAGSEWIKRLRENALAKGHHFEVVPQHEQFKFGGDKLFLSKKAWCFWLNICGKWFILKVSELDTDVPLLLSRPALAQLGMRYDLPANMASFGALNLTEVPLQTTLTGLPAVPVASSSSPAPRWPKGIKWDLVEIFVPSEKVAYMVRHAGDVVEAPKKLFYPKKIDPMVMSKPASVWKMLRAELLEALIDMNVKYDPSMTVPELRSIYMEARGPQGKTGLGLTKCSVDQLKERCLEEGLEIPPKATQGLLMRMLRYSMETTGDSEVTFGQYKNYLFKEVPKDYLEWAITEWSTSNQCSPDLARLARWADRQKQGVGRAQGYGAKSSKDPELTAKTKPPPVVHNVRPRAQPKEKNVTPVRKSKTRPLEESDDFSMVSSVGRGDPRAAGTPQDPTDHQDGRGCCKDRRAEGWKFGEPVKISDYENVDVYGKSTNLKDVGGSSPAYVTENNKVSNYEVGRVPHYEDEYNLAADEPYGKHVPEAMEFQLIYGGDYKATRKLLKDEMRRNFKKNFGRCMGVSFARSCTSLHSQC</sequence>
<proteinExistence type="predicted"/>
<dbReference type="EMBL" id="CAMXCT030001976">
    <property type="protein sequence ID" value="CAL4781933.1"/>
    <property type="molecule type" value="Genomic_DNA"/>
</dbReference>
<reference evidence="3" key="1">
    <citation type="submission" date="2022-10" db="EMBL/GenBank/DDBJ databases">
        <authorList>
            <person name="Chen Y."/>
            <person name="Dougan E. K."/>
            <person name="Chan C."/>
            <person name="Rhodes N."/>
            <person name="Thang M."/>
        </authorList>
    </citation>
    <scope>NUCLEOTIDE SEQUENCE</scope>
</reference>
<feature type="region of interest" description="Disordered" evidence="1">
    <location>
        <begin position="445"/>
        <end position="531"/>
    </location>
</feature>
<keyword evidence="6" id="KW-1185">Reference proteome</keyword>
<dbReference type="EMBL" id="CAMXCT010001976">
    <property type="protein sequence ID" value="CAI3994621.1"/>
    <property type="molecule type" value="Genomic_DNA"/>
</dbReference>
<organism evidence="3">
    <name type="scientific">Cladocopium goreaui</name>
    <dbReference type="NCBI Taxonomy" id="2562237"/>
    <lineage>
        <taxon>Eukaryota</taxon>
        <taxon>Sar</taxon>
        <taxon>Alveolata</taxon>
        <taxon>Dinophyceae</taxon>
        <taxon>Suessiales</taxon>
        <taxon>Symbiodiniaceae</taxon>
        <taxon>Cladocopium</taxon>
    </lineage>
</organism>